<dbReference type="EMBL" id="LKHS01000002">
    <property type="protein sequence ID" value="KQH87572.1"/>
    <property type="molecule type" value="Genomic_DNA"/>
</dbReference>
<dbReference type="SUPFAM" id="SSF141868">
    <property type="entry name" value="EAL domain-like"/>
    <property type="match status" value="1"/>
</dbReference>
<keyword evidence="3" id="KW-1185">Reference proteome</keyword>
<evidence type="ECO:0000313" key="2">
    <source>
        <dbReference type="EMBL" id="KQH87572.1"/>
    </source>
</evidence>
<dbReference type="InterPro" id="IPR001633">
    <property type="entry name" value="EAL_dom"/>
</dbReference>
<dbReference type="PANTHER" id="PTHR33121">
    <property type="entry name" value="CYCLIC DI-GMP PHOSPHODIESTERASE PDEF"/>
    <property type="match status" value="1"/>
</dbReference>
<dbReference type="Gene3D" id="3.20.20.450">
    <property type="entry name" value="EAL domain"/>
    <property type="match status" value="1"/>
</dbReference>
<dbReference type="SMART" id="SM00052">
    <property type="entry name" value="EAL"/>
    <property type="match status" value="1"/>
</dbReference>
<comment type="caution">
    <text evidence="2">The sequence shown here is derived from an EMBL/GenBank/DDBJ whole genome shotgun (WGS) entry which is preliminary data.</text>
</comment>
<gene>
    <name evidence="2" type="ORF">AMR76_03015</name>
</gene>
<dbReference type="RefSeq" id="WP_055465262.1">
    <property type="nucleotide sequence ID" value="NZ_LKHS01000002.1"/>
</dbReference>
<dbReference type="Proteomes" id="UP000051221">
    <property type="component" value="Unassembled WGS sequence"/>
</dbReference>
<dbReference type="CDD" id="cd01948">
    <property type="entry name" value="EAL"/>
    <property type="match status" value="1"/>
</dbReference>
<evidence type="ECO:0000313" key="3">
    <source>
        <dbReference type="Proteomes" id="UP000051221"/>
    </source>
</evidence>
<sequence length="269" mass="30609">MILSDPQQYQQYVTFDPDGQYIAHYKGLTLRSVFQPIFAREQRVVGVEALVRIYTHYHTQIRPDRFFHSELYGLIDKLNVEYLSRLIHLRNFALSHYRHLKLFLNVLPLSGHAVNQHLSDSLLSHRLDELSLTHDQVVMELVELESDDDALLKIATRSLSGQGYGIAIDDFGCRASNQARVDLLQPDIIKFDRHLLTEYMQGNTRLLLNAIDVAKQANAQTVVEGIETAQQLSAMQALDITMFQGYHLGMPEAIVPTQTQSGMKMAMGQ</sequence>
<name>A0A0Q2Y489_VIBFU</name>
<dbReference type="PROSITE" id="PS50883">
    <property type="entry name" value="EAL"/>
    <property type="match status" value="1"/>
</dbReference>
<dbReference type="GO" id="GO:0071111">
    <property type="term" value="F:cyclic-guanylate-specific phosphodiesterase activity"/>
    <property type="evidence" value="ECO:0007669"/>
    <property type="project" value="InterPro"/>
</dbReference>
<dbReference type="AlphaFoldDB" id="A0A0Q2Y489"/>
<dbReference type="InterPro" id="IPR050706">
    <property type="entry name" value="Cyclic-di-GMP_PDE-like"/>
</dbReference>
<protein>
    <submittedName>
        <fullName evidence="2">Diguanylate phosphodiesterase</fullName>
    </submittedName>
</protein>
<reference evidence="2 3" key="1">
    <citation type="submission" date="2015-08" db="EMBL/GenBank/DDBJ databases">
        <title>Antibacterial properties of a collection of Vibrionaceae strains.</title>
        <authorList>
            <person name="Giubergia S."/>
        </authorList>
    </citation>
    <scope>NUCLEOTIDE SEQUENCE [LARGE SCALE GENOMIC DNA]</scope>
    <source>
        <strain evidence="2 3">S0821</strain>
    </source>
</reference>
<evidence type="ECO:0000259" key="1">
    <source>
        <dbReference type="PROSITE" id="PS50883"/>
    </source>
</evidence>
<accession>A0A0Q2Y489</accession>
<dbReference type="PANTHER" id="PTHR33121:SF76">
    <property type="entry name" value="SIGNALING PROTEIN"/>
    <property type="match status" value="1"/>
</dbReference>
<feature type="domain" description="EAL" evidence="1">
    <location>
        <begin position="12"/>
        <end position="265"/>
    </location>
</feature>
<dbReference type="InterPro" id="IPR035919">
    <property type="entry name" value="EAL_sf"/>
</dbReference>
<organism evidence="2 3">
    <name type="scientific">Vibrio furnissii</name>
    <dbReference type="NCBI Taxonomy" id="29494"/>
    <lineage>
        <taxon>Bacteria</taxon>
        <taxon>Pseudomonadati</taxon>
        <taxon>Pseudomonadota</taxon>
        <taxon>Gammaproteobacteria</taxon>
        <taxon>Vibrionales</taxon>
        <taxon>Vibrionaceae</taxon>
        <taxon>Vibrio</taxon>
    </lineage>
</organism>
<dbReference type="Pfam" id="PF00563">
    <property type="entry name" value="EAL"/>
    <property type="match status" value="1"/>
</dbReference>
<proteinExistence type="predicted"/>
<dbReference type="InParanoid" id="A0A0Q2Y489"/>